<keyword evidence="4" id="KW-1185">Reference proteome</keyword>
<evidence type="ECO:0000313" key="3">
    <source>
        <dbReference type="EMBL" id="RXR05369.1"/>
    </source>
</evidence>
<dbReference type="SMART" id="SM00052">
    <property type="entry name" value="EAL"/>
    <property type="match status" value="1"/>
</dbReference>
<dbReference type="GO" id="GO:0071111">
    <property type="term" value="F:cyclic-guanylate-specific phosphodiesterase activity"/>
    <property type="evidence" value="ECO:0007669"/>
    <property type="project" value="InterPro"/>
</dbReference>
<organism evidence="3 4">
    <name type="scientific">Pseudoxanthomonas composti</name>
    <dbReference type="NCBI Taxonomy" id="2137479"/>
    <lineage>
        <taxon>Bacteria</taxon>
        <taxon>Pseudomonadati</taxon>
        <taxon>Pseudomonadota</taxon>
        <taxon>Gammaproteobacteria</taxon>
        <taxon>Lysobacterales</taxon>
        <taxon>Lysobacteraceae</taxon>
        <taxon>Pseudoxanthomonas</taxon>
    </lineage>
</organism>
<dbReference type="OrthoDB" id="9804951at2"/>
<dbReference type="Pfam" id="PF00990">
    <property type="entry name" value="GGDEF"/>
    <property type="match status" value="1"/>
</dbReference>
<dbReference type="SUPFAM" id="SSF55073">
    <property type="entry name" value="Nucleotide cyclase"/>
    <property type="match status" value="1"/>
</dbReference>
<proteinExistence type="predicted"/>
<dbReference type="EMBL" id="SAWZ01000005">
    <property type="protein sequence ID" value="RXR05369.1"/>
    <property type="molecule type" value="Genomic_DNA"/>
</dbReference>
<dbReference type="SUPFAM" id="SSF141868">
    <property type="entry name" value="EAL domain-like"/>
    <property type="match status" value="1"/>
</dbReference>
<dbReference type="Proteomes" id="UP000289784">
    <property type="component" value="Unassembled WGS sequence"/>
</dbReference>
<dbReference type="InterPro" id="IPR043128">
    <property type="entry name" value="Rev_trsase/Diguanyl_cyclase"/>
</dbReference>
<dbReference type="InterPro" id="IPR035919">
    <property type="entry name" value="EAL_sf"/>
</dbReference>
<accession>A0A4Q1JVY8</accession>
<dbReference type="Gene3D" id="3.20.20.450">
    <property type="entry name" value="EAL domain"/>
    <property type="match status" value="1"/>
</dbReference>
<protein>
    <submittedName>
        <fullName evidence="3">GGDEF domain-containing protein</fullName>
    </submittedName>
</protein>
<feature type="domain" description="GGDEF" evidence="2">
    <location>
        <begin position="40"/>
        <end position="173"/>
    </location>
</feature>
<dbReference type="PANTHER" id="PTHR33121">
    <property type="entry name" value="CYCLIC DI-GMP PHOSPHODIESTERASE PDEF"/>
    <property type="match status" value="1"/>
</dbReference>
<dbReference type="PROSITE" id="PS50883">
    <property type="entry name" value="EAL"/>
    <property type="match status" value="1"/>
</dbReference>
<dbReference type="InterPro" id="IPR001633">
    <property type="entry name" value="EAL_dom"/>
</dbReference>
<dbReference type="AlphaFoldDB" id="A0A4Q1JVY8"/>
<reference evidence="3 4" key="1">
    <citation type="submission" date="2019-01" db="EMBL/GenBank/DDBJ databases">
        <title>Pseudoxanthomonas composti sp. nov., isolated from compost.</title>
        <authorList>
            <person name="Yang G."/>
        </authorList>
    </citation>
    <scope>NUCLEOTIDE SEQUENCE [LARGE SCALE GENOMIC DNA]</scope>
    <source>
        <strain evidence="3 4">GSS15</strain>
    </source>
</reference>
<evidence type="ECO:0000259" key="1">
    <source>
        <dbReference type="PROSITE" id="PS50883"/>
    </source>
</evidence>
<dbReference type="CDD" id="cd01948">
    <property type="entry name" value="EAL"/>
    <property type="match status" value="1"/>
</dbReference>
<gene>
    <name evidence="3" type="ORF">EPA99_11565</name>
</gene>
<dbReference type="Pfam" id="PF00563">
    <property type="entry name" value="EAL"/>
    <property type="match status" value="1"/>
</dbReference>
<dbReference type="PANTHER" id="PTHR33121:SF70">
    <property type="entry name" value="SIGNALING PROTEIN YKOW"/>
    <property type="match status" value="1"/>
</dbReference>
<feature type="domain" description="EAL" evidence="1">
    <location>
        <begin position="175"/>
        <end position="427"/>
    </location>
</feature>
<dbReference type="InterPro" id="IPR000160">
    <property type="entry name" value="GGDEF_dom"/>
</dbReference>
<evidence type="ECO:0000313" key="4">
    <source>
        <dbReference type="Proteomes" id="UP000289784"/>
    </source>
</evidence>
<dbReference type="InterPro" id="IPR050706">
    <property type="entry name" value="Cyclic-di-GMP_PDE-like"/>
</dbReference>
<comment type="caution">
    <text evidence="3">The sequence shown here is derived from an EMBL/GenBank/DDBJ whole genome shotgun (WGS) entry which is preliminary data.</text>
</comment>
<dbReference type="Gene3D" id="3.30.70.270">
    <property type="match status" value="1"/>
</dbReference>
<dbReference type="PROSITE" id="PS50887">
    <property type="entry name" value="GGDEF"/>
    <property type="match status" value="1"/>
</dbReference>
<evidence type="ECO:0000259" key="2">
    <source>
        <dbReference type="PROSITE" id="PS50887"/>
    </source>
</evidence>
<dbReference type="InterPro" id="IPR029787">
    <property type="entry name" value="Nucleotide_cyclase"/>
</dbReference>
<sequence length="427" mass="46626">MFVTGAGPGRHARRKGMRGHGMLNRPAVFAEVSRALSEAGMAAVLRVRVARLREYQVMFGYLAAEALVDAFQRVLRVCLRNQDVVIAVGEGDVIAVLPGLAEPGHVELAAAKISRAFAEPLTVAGRPARVFVAVGASIGEAGCDVGDLCLAAYAACEQARRSPERYALAQERPQRTFTYDDLHDAISANQLELYLQPIFALATGELRKFEALSRWHHPRWGAIRPDQFVAMAEQTGLIEALTRWNLNATLRMCAPYLRRDPGLKCAINLSPIALTSAFPEQVAAALRMWGVAASSVVLEITETAFVDNPVALMRKLVQLHDLGMKVAIDDFGSGYSSLAYLRDFPVDELKIDMSFVRDMFGNEGRNELLVASMVDMAHRLELHVVAEGIENSAVWTRLGELGCDCGQGYYPGRPAPAAEALERYAGE</sequence>
<name>A0A4Q1JVY8_9GAMM</name>